<dbReference type="InterPro" id="IPR003807">
    <property type="entry name" value="DUF202"/>
</dbReference>
<sequence>MTGQEGAMSDGLQPERTGLAWQRSALAAGACALLLLHAASRHGWGLLSLPGALCAATAAVLAVGGGRREQHLRHESEPAPVSHLLVLAVAALVLATAATSLVTFLL</sequence>
<evidence type="ECO:0000256" key="1">
    <source>
        <dbReference type="ARBA" id="ARBA00004127"/>
    </source>
</evidence>
<dbReference type="Proteomes" id="UP000249915">
    <property type="component" value="Unassembled WGS sequence"/>
</dbReference>
<dbReference type="RefSeq" id="WP_245992512.1">
    <property type="nucleotide sequence ID" value="NZ_MASW01000002.1"/>
</dbReference>
<feature type="transmembrane region" description="Helical" evidence="5">
    <location>
        <begin position="20"/>
        <end position="39"/>
    </location>
</feature>
<evidence type="ECO:0000256" key="5">
    <source>
        <dbReference type="SAM" id="Phobius"/>
    </source>
</evidence>
<organism evidence="7 8">
    <name type="scientific">Prauserella muralis</name>
    <dbReference type="NCBI Taxonomy" id="588067"/>
    <lineage>
        <taxon>Bacteria</taxon>
        <taxon>Bacillati</taxon>
        <taxon>Actinomycetota</taxon>
        <taxon>Actinomycetes</taxon>
        <taxon>Pseudonocardiales</taxon>
        <taxon>Pseudonocardiaceae</taxon>
        <taxon>Prauserella</taxon>
    </lineage>
</organism>
<proteinExistence type="predicted"/>
<keyword evidence="4 5" id="KW-0472">Membrane</keyword>
<keyword evidence="3 5" id="KW-1133">Transmembrane helix</keyword>
<dbReference type="GO" id="GO:0012505">
    <property type="term" value="C:endomembrane system"/>
    <property type="evidence" value="ECO:0007669"/>
    <property type="project" value="UniProtKB-SubCell"/>
</dbReference>
<evidence type="ECO:0000256" key="3">
    <source>
        <dbReference type="ARBA" id="ARBA00022989"/>
    </source>
</evidence>
<feature type="domain" description="DUF202" evidence="6">
    <location>
        <begin position="10"/>
        <end position="68"/>
    </location>
</feature>
<evidence type="ECO:0000313" key="8">
    <source>
        <dbReference type="Proteomes" id="UP000249915"/>
    </source>
</evidence>
<feature type="transmembrane region" description="Helical" evidence="5">
    <location>
        <begin position="46"/>
        <end position="64"/>
    </location>
</feature>
<dbReference type="EMBL" id="MASW01000002">
    <property type="protein sequence ID" value="PXY27566.1"/>
    <property type="molecule type" value="Genomic_DNA"/>
</dbReference>
<evidence type="ECO:0000256" key="4">
    <source>
        <dbReference type="ARBA" id="ARBA00023136"/>
    </source>
</evidence>
<dbReference type="AlphaFoldDB" id="A0A2V4B091"/>
<accession>A0A2V4B091</accession>
<protein>
    <recommendedName>
        <fullName evidence="6">DUF202 domain-containing protein</fullName>
    </recommendedName>
</protein>
<comment type="subcellular location">
    <subcellularLocation>
        <location evidence="1">Endomembrane system</location>
        <topology evidence="1">Multi-pass membrane protein</topology>
    </subcellularLocation>
</comment>
<name>A0A2V4B091_9PSEU</name>
<evidence type="ECO:0000313" key="7">
    <source>
        <dbReference type="EMBL" id="PXY27566.1"/>
    </source>
</evidence>
<dbReference type="Pfam" id="PF02656">
    <property type="entry name" value="DUF202"/>
    <property type="match status" value="1"/>
</dbReference>
<evidence type="ECO:0000259" key="6">
    <source>
        <dbReference type="Pfam" id="PF02656"/>
    </source>
</evidence>
<comment type="caution">
    <text evidence="7">The sequence shown here is derived from an EMBL/GenBank/DDBJ whole genome shotgun (WGS) entry which is preliminary data.</text>
</comment>
<gene>
    <name evidence="7" type="ORF">BAY60_14230</name>
</gene>
<keyword evidence="2 5" id="KW-0812">Transmembrane</keyword>
<evidence type="ECO:0000256" key="2">
    <source>
        <dbReference type="ARBA" id="ARBA00022692"/>
    </source>
</evidence>
<keyword evidence="8" id="KW-1185">Reference proteome</keyword>
<feature type="transmembrane region" description="Helical" evidence="5">
    <location>
        <begin position="84"/>
        <end position="105"/>
    </location>
</feature>
<reference evidence="7 8" key="1">
    <citation type="submission" date="2016-07" db="EMBL/GenBank/DDBJ databases">
        <title>Draft genome sequence of Prauserella muralis DSM 45305, isolated from a mould-covered wall in an indoor environment.</title>
        <authorList>
            <person name="Ruckert C."/>
            <person name="Albersmeier A."/>
            <person name="Jiang C.-L."/>
            <person name="Jiang Y."/>
            <person name="Kalinowski J."/>
            <person name="Schneider O."/>
            <person name="Winkler A."/>
            <person name="Zotchev S.B."/>
        </authorList>
    </citation>
    <scope>NUCLEOTIDE SEQUENCE [LARGE SCALE GENOMIC DNA]</scope>
    <source>
        <strain evidence="7 8">DSM 45305</strain>
    </source>
</reference>